<organism evidence="2 3">
    <name type="scientific">Symbiodinium necroappetens</name>
    <dbReference type="NCBI Taxonomy" id="1628268"/>
    <lineage>
        <taxon>Eukaryota</taxon>
        <taxon>Sar</taxon>
        <taxon>Alveolata</taxon>
        <taxon>Dinophyceae</taxon>
        <taxon>Suessiales</taxon>
        <taxon>Symbiodiniaceae</taxon>
        <taxon>Symbiodinium</taxon>
    </lineage>
</organism>
<name>A0A812ITA5_9DINO</name>
<feature type="compositionally biased region" description="Basic and acidic residues" evidence="1">
    <location>
        <begin position="667"/>
        <end position="679"/>
    </location>
</feature>
<keyword evidence="3" id="KW-1185">Reference proteome</keyword>
<dbReference type="Proteomes" id="UP000601435">
    <property type="component" value="Unassembled WGS sequence"/>
</dbReference>
<feature type="compositionally biased region" description="Polar residues" evidence="1">
    <location>
        <begin position="590"/>
        <end position="599"/>
    </location>
</feature>
<evidence type="ECO:0000256" key="1">
    <source>
        <dbReference type="SAM" id="MobiDB-lite"/>
    </source>
</evidence>
<accession>A0A812ITA5</accession>
<dbReference type="EMBL" id="CAJNJA010005187">
    <property type="protein sequence ID" value="CAE7185113.1"/>
    <property type="molecule type" value="Genomic_DNA"/>
</dbReference>
<sequence>ATVRLTRLGLEGDGVNRQLFELLWKRDLLSDQSVALRIPDTIVFKFNYPSVWYFTSLDGTLKRKHKSKLNDEYIFQQFLKRPPACGIVAYYVRTVVDAEDAHKGLAENVPAPTTIEYLNEAQLHDFLFNRQREKGSGLLQKFLEPFGDRNNMIRALWSPKVCLLERRLNCLNLNDTRYDMYERAVTFEGPDFHSEVTPVRGSILANKVLHIAETIVQHVKGATNDRVDITRLALNFKVDHKDHLHFLFASSVRLSAATGALPLEVNTKLQVPENIHRAQSVSRVAPAILLRSCSCPTCQEKVHEEMLFDVSYKVIMEYEEQRLSAAKTLLPEAGSSPRLEEVPEALQRLHPRLQAAEYATLKNELAFQEKSAAVCENCYLRFSTAQLGPVQRLAAPELRTAMEEALGDAEAALVGTGAKDPERLALRREVTRRKILDRRALEDALFDAAEARVPLRKAASCPKLPSWGPDQQGYPLWAPTPVLRRPAPPKGAPPNATRLREAVTEAPLREKSRSKASQLNGEPYLKAIQDFASSHQRRAAEVLGPRAGEKLVALTRKGPKVPATGGDVPERIPSDEEEVAREQVRKYVSRHSSAISTPTTRPPSHLDGNGSAPSSNPTSRPSTRPSSRGVVGRSSRPSSSPSVGIGSRGGRPRPASSPMVRGQSWREVLRAAEATRDAETQNSTTSP</sequence>
<dbReference type="OrthoDB" id="427553at2759"/>
<reference evidence="2" key="1">
    <citation type="submission" date="2021-02" db="EMBL/GenBank/DDBJ databases">
        <authorList>
            <person name="Dougan E. K."/>
            <person name="Rhodes N."/>
            <person name="Thang M."/>
            <person name="Chan C."/>
        </authorList>
    </citation>
    <scope>NUCLEOTIDE SEQUENCE</scope>
</reference>
<feature type="compositionally biased region" description="Low complexity" evidence="1">
    <location>
        <begin position="611"/>
        <end position="645"/>
    </location>
</feature>
<dbReference type="AlphaFoldDB" id="A0A812ITA5"/>
<comment type="caution">
    <text evidence="2">The sequence shown here is derived from an EMBL/GenBank/DDBJ whole genome shotgun (WGS) entry which is preliminary data.</text>
</comment>
<protein>
    <submittedName>
        <fullName evidence="2">Uncharacterized protein</fullName>
    </submittedName>
</protein>
<feature type="non-terminal residue" evidence="2">
    <location>
        <position position="687"/>
    </location>
</feature>
<feature type="compositionally biased region" description="Basic and acidic residues" evidence="1">
    <location>
        <begin position="568"/>
        <end position="585"/>
    </location>
</feature>
<evidence type="ECO:0000313" key="3">
    <source>
        <dbReference type="Proteomes" id="UP000601435"/>
    </source>
</evidence>
<feature type="compositionally biased region" description="Basic and acidic residues" evidence="1">
    <location>
        <begin position="498"/>
        <end position="513"/>
    </location>
</feature>
<gene>
    <name evidence="2" type="ORF">SNEC2469_LOCUS868</name>
</gene>
<evidence type="ECO:0000313" key="2">
    <source>
        <dbReference type="EMBL" id="CAE7185113.1"/>
    </source>
</evidence>
<feature type="region of interest" description="Disordered" evidence="1">
    <location>
        <begin position="484"/>
        <end position="521"/>
    </location>
</feature>
<proteinExistence type="predicted"/>
<feature type="region of interest" description="Disordered" evidence="1">
    <location>
        <begin position="553"/>
        <end position="687"/>
    </location>
</feature>